<evidence type="ECO:0000256" key="6">
    <source>
        <dbReference type="ARBA" id="ARBA00022741"/>
    </source>
</evidence>
<keyword evidence="10" id="KW-0472">Membrane</keyword>
<sequence length="548" mass="63117">MSVKKLILLIINSLVILVVIALSLIFYFEFSKVLDERILYHLNSIKTLKKIQIENLIQKEWKTFNESEDFFVDSSNINLPNNKYLKAGIYDLTHLHPTKKTSIGLHKIKDNKRVLKVIPYHKIKEILLERTGMGESGESYIVGHDYRLRSQSRFFPEKAPYSIEAKTIGVLEGITDKDGEGIFSDYRKIDVYSAYSSLKIDHLHWVLLSEIDVDEVTIPLKEMRLKLLFLTLIILTLSVIISLFLTRIITNPIKKIQKSLLVMAKGNYNEKLVSEKSPTEIKAMFKALENLRIAIVGAVDFSVDIGKMNLSSSYKPKSNHDLLGRSLIKMRDKLEEFRVTENKINISNKRLLVKHLEDERRRLARELHDGIGPLLTTIKLYVQNRVEANEHKESLKEMIDTTINEIRQMTNVLMPTSIDKFGIGATLINYVENIQKSSEASIRFEDLTKKESSLITKEQEINIFRIVQELINNSIKHSKATKIRISLTEFDNVLSLYYFDNGIGFNIHEVTLGSGIKNIRERVEIFDGTLEIESTETTIFEIEMPIKL</sequence>
<evidence type="ECO:0000313" key="13">
    <source>
        <dbReference type="EMBL" id="OBY61833.1"/>
    </source>
</evidence>
<keyword evidence="10" id="KW-1133">Transmembrane helix</keyword>
<protein>
    <recommendedName>
        <fullName evidence="3">histidine kinase</fullName>
        <ecNumber evidence="3">2.7.13.3</ecNumber>
    </recommendedName>
</protein>
<name>A0A1B8TQC7_9FLAO</name>
<dbReference type="InterPro" id="IPR003660">
    <property type="entry name" value="HAMP_dom"/>
</dbReference>
<dbReference type="SUPFAM" id="SSF55874">
    <property type="entry name" value="ATPase domain of HSP90 chaperone/DNA topoisomerase II/histidine kinase"/>
    <property type="match status" value="1"/>
</dbReference>
<dbReference type="InterPro" id="IPR050482">
    <property type="entry name" value="Sensor_HK_TwoCompSys"/>
</dbReference>
<dbReference type="EMBL" id="LSFM01000025">
    <property type="protein sequence ID" value="OBY61833.1"/>
    <property type="molecule type" value="Genomic_DNA"/>
</dbReference>
<evidence type="ECO:0000256" key="10">
    <source>
        <dbReference type="SAM" id="Phobius"/>
    </source>
</evidence>
<reference evidence="14" key="1">
    <citation type="submission" date="2016-02" db="EMBL/GenBank/DDBJ databases">
        <authorList>
            <person name="Shin S.-K."/>
            <person name="Yi H."/>
            <person name="Kim E."/>
        </authorList>
    </citation>
    <scope>NUCLEOTIDE SEQUENCE [LARGE SCALE GENOMIC DNA]</scope>
    <source>
        <strain evidence="14">LPB0003</strain>
    </source>
</reference>
<gene>
    <name evidence="13" type="ORF">LPB3_13625</name>
</gene>
<comment type="subcellular location">
    <subcellularLocation>
        <location evidence="2">Membrane</location>
    </subcellularLocation>
</comment>
<keyword evidence="5" id="KW-0808">Transferase</keyword>
<evidence type="ECO:0000256" key="2">
    <source>
        <dbReference type="ARBA" id="ARBA00004370"/>
    </source>
</evidence>
<accession>A0A1B8TQC7</accession>
<evidence type="ECO:0000259" key="12">
    <source>
        <dbReference type="PROSITE" id="PS50885"/>
    </source>
</evidence>
<proteinExistence type="predicted"/>
<evidence type="ECO:0000256" key="9">
    <source>
        <dbReference type="ARBA" id="ARBA00023012"/>
    </source>
</evidence>
<evidence type="ECO:0000256" key="4">
    <source>
        <dbReference type="ARBA" id="ARBA00022553"/>
    </source>
</evidence>
<dbReference type="STRING" id="1774273.LPB03_15675"/>
<dbReference type="Gene3D" id="3.30.565.10">
    <property type="entry name" value="Histidine kinase-like ATPase, C-terminal domain"/>
    <property type="match status" value="1"/>
</dbReference>
<feature type="transmembrane region" description="Helical" evidence="10">
    <location>
        <begin position="6"/>
        <end position="28"/>
    </location>
</feature>
<dbReference type="PANTHER" id="PTHR24421:SF10">
    <property type="entry name" value="NITRATE_NITRITE SENSOR PROTEIN NARQ"/>
    <property type="match status" value="1"/>
</dbReference>
<organism evidence="13 14">
    <name type="scientific">Polaribacter vadi</name>
    <dbReference type="NCBI Taxonomy" id="1774273"/>
    <lineage>
        <taxon>Bacteria</taxon>
        <taxon>Pseudomonadati</taxon>
        <taxon>Bacteroidota</taxon>
        <taxon>Flavobacteriia</taxon>
        <taxon>Flavobacteriales</taxon>
        <taxon>Flavobacteriaceae</taxon>
    </lineage>
</organism>
<keyword evidence="8" id="KW-0067">ATP-binding</keyword>
<dbReference type="InterPro" id="IPR036890">
    <property type="entry name" value="HATPase_C_sf"/>
</dbReference>
<dbReference type="CDD" id="cd16917">
    <property type="entry name" value="HATPase_UhpB-NarQ-NarX-like"/>
    <property type="match status" value="1"/>
</dbReference>
<dbReference type="Gene3D" id="1.20.5.1930">
    <property type="match status" value="1"/>
</dbReference>
<evidence type="ECO:0000256" key="8">
    <source>
        <dbReference type="ARBA" id="ARBA00022840"/>
    </source>
</evidence>
<dbReference type="Pfam" id="PF02518">
    <property type="entry name" value="HATPase_c"/>
    <property type="match status" value="1"/>
</dbReference>
<keyword evidence="4" id="KW-0597">Phosphoprotein</keyword>
<dbReference type="AlphaFoldDB" id="A0A1B8TQC7"/>
<evidence type="ECO:0000313" key="14">
    <source>
        <dbReference type="Proteomes" id="UP000092584"/>
    </source>
</evidence>
<evidence type="ECO:0000256" key="1">
    <source>
        <dbReference type="ARBA" id="ARBA00000085"/>
    </source>
</evidence>
<dbReference type="GO" id="GO:0000155">
    <property type="term" value="F:phosphorelay sensor kinase activity"/>
    <property type="evidence" value="ECO:0007669"/>
    <property type="project" value="InterPro"/>
</dbReference>
<dbReference type="PROSITE" id="PS50885">
    <property type="entry name" value="HAMP"/>
    <property type="match status" value="1"/>
</dbReference>
<feature type="transmembrane region" description="Helical" evidence="10">
    <location>
        <begin position="227"/>
        <end position="249"/>
    </location>
</feature>
<dbReference type="PROSITE" id="PS50109">
    <property type="entry name" value="HIS_KIN"/>
    <property type="match status" value="1"/>
</dbReference>
<dbReference type="GO" id="GO:0005524">
    <property type="term" value="F:ATP binding"/>
    <property type="evidence" value="ECO:0007669"/>
    <property type="project" value="UniProtKB-KW"/>
</dbReference>
<feature type="domain" description="HAMP" evidence="12">
    <location>
        <begin position="247"/>
        <end position="300"/>
    </location>
</feature>
<feature type="domain" description="Histidine kinase" evidence="11">
    <location>
        <begin position="362"/>
        <end position="548"/>
    </location>
</feature>
<dbReference type="OrthoDB" id="9778366at2"/>
<dbReference type="KEGG" id="pob:LPB03_15675"/>
<dbReference type="GO" id="GO:0016020">
    <property type="term" value="C:membrane"/>
    <property type="evidence" value="ECO:0007669"/>
    <property type="project" value="UniProtKB-SubCell"/>
</dbReference>
<evidence type="ECO:0000256" key="5">
    <source>
        <dbReference type="ARBA" id="ARBA00022679"/>
    </source>
</evidence>
<keyword evidence="9" id="KW-0902">Two-component regulatory system</keyword>
<keyword evidence="6" id="KW-0547">Nucleotide-binding</keyword>
<dbReference type="GO" id="GO:0046983">
    <property type="term" value="F:protein dimerization activity"/>
    <property type="evidence" value="ECO:0007669"/>
    <property type="project" value="InterPro"/>
</dbReference>
<dbReference type="InterPro" id="IPR011712">
    <property type="entry name" value="Sig_transdc_His_kin_sub3_dim/P"/>
</dbReference>
<dbReference type="Proteomes" id="UP000092584">
    <property type="component" value="Unassembled WGS sequence"/>
</dbReference>
<dbReference type="PANTHER" id="PTHR24421">
    <property type="entry name" value="NITRATE/NITRITE SENSOR PROTEIN NARX-RELATED"/>
    <property type="match status" value="1"/>
</dbReference>
<dbReference type="RefSeq" id="WP_065320199.1">
    <property type="nucleotide sequence ID" value="NZ_CP017477.1"/>
</dbReference>
<evidence type="ECO:0000259" key="11">
    <source>
        <dbReference type="PROSITE" id="PS50109"/>
    </source>
</evidence>
<dbReference type="Pfam" id="PF07730">
    <property type="entry name" value="HisKA_3"/>
    <property type="match status" value="1"/>
</dbReference>
<keyword evidence="10" id="KW-0812">Transmembrane</keyword>
<dbReference type="Pfam" id="PF00672">
    <property type="entry name" value="HAMP"/>
    <property type="match status" value="1"/>
</dbReference>
<comment type="catalytic activity">
    <reaction evidence="1">
        <text>ATP + protein L-histidine = ADP + protein N-phospho-L-histidine.</text>
        <dbReference type="EC" id="2.7.13.3"/>
    </reaction>
</comment>
<keyword evidence="7" id="KW-0418">Kinase</keyword>
<evidence type="ECO:0000256" key="3">
    <source>
        <dbReference type="ARBA" id="ARBA00012438"/>
    </source>
</evidence>
<comment type="caution">
    <text evidence="13">The sequence shown here is derived from an EMBL/GenBank/DDBJ whole genome shotgun (WGS) entry which is preliminary data.</text>
</comment>
<evidence type="ECO:0000256" key="7">
    <source>
        <dbReference type="ARBA" id="ARBA00022777"/>
    </source>
</evidence>
<dbReference type="InterPro" id="IPR003594">
    <property type="entry name" value="HATPase_dom"/>
</dbReference>
<keyword evidence="14" id="KW-1185">Reference proteome</keyword>
<dbReference type="EC" id="2.7.13.3" evidence="3"/>
<dbReference type="InterPro" id="IPR005467">
    <property type="entry name" value="His_kinase_dom"/>
</dbReference>
<dbReference type="SMART" id="SM00387">
    <property type="entry name" value="HATPase_c"/>
    <property type="match status" value="1"/>
</dbReference>
<dbReference type="Gene3D" id="6.10.340.10">
    <property type="match status" value="1"/>
</dbReference>